<dbReference type="Pfam" id="PF02082">
    <property type="entry name" value="Rrf2"/>
    <property type="match status" value="1"/>
</dbReference>
<organism evidence="1 2">
    <name type="scientific">Kaistella yananensis</name>
    <dbReference type="NCBI Taxonomy" id="2989820"/>
    <lineage>
        <taxon>Bacteria</taxon>
        <taxon>Pseudomonadati</taxon>
        <taxon>Bacteroidota</taxon>
        <taxon>Flavobacteriia</taxon>
        <taxon>Flavobacteriales</taxon>
        <taxon>Weeksellaceae</taxon>
        <taxon>Chryseobacterium group</taxon>
        <taxon>Kaistella</taxon>
    </lineage>
</organism>
<comment type="caution">
    <text evidence="1">The sequence shown here is derived from an EMBL/GenBank/DDBJ whole genome shotgun (WGS) entry which is preliminary data.</text>
</comment>
<dbReference type="Gene3D" id="1.10.10.10">
    <property type="entry name" value="Winged helix-like DNA-binding domain superfamily/Winged helix DNA-binding domain"/>
    <property type="match status" value="1"/>
</dbReference>
<reference evidence="1 2" key="1">
    <citation type="submission" date="2022-10" db="EMBL/GenBank/DDBJ databases">
        <title>Kaistella sp. BT-6-1-3.</title>
        <authorList>
            <person name="Ai J."/>
            <person name="Deng Z."/>
        </authorList>
    </citation>
    <scope>NUCLEOTIDE SEQUENCE [LARGE SCALE GENOMIC DNA]</scope>
    <source>
        <strain evidence="1 2">BT6-1-3</strain>
    </source>
</reference>
<dbReference type="InterPro" id="IPR036388">
    <property type="entry name" value="WH-like_DNA-bd_sf"/>
</dbReference>
<name>A0ABT3JLY1_9FLAO</name>
<dbReference type="InterPro" id="IPR000944">
    <property type="entry name" value="Tscrpt_reg_Rrf2"/>
</dbReference>
<dbReference type="PROSITE" id="PS01332">
    <property type="entry name" value="HTH_RRF2_1"/>
    <property type="match status" value="1"/>
</dbReference>
<dbReference type="RefSeq" id="WP_265143942.1">
    <property type="nucleotide sequence ID" value="NZ_JAPCHZ010000002.1"/>
</dbReference>
<protein>
    <submittedName>
        <fullName evidence="1">Rrf2 family transcriptional regulator</fullName>
    </submittedName>
</protein>
<proteinExistence type="predicted"/>
<dbReference type="PANTHER" id="PTHR33221:SF15">
    <property type="entry name" value="HTH-TYPE TRANSCRIPTIONAL REGULATOR YWGB-RELATED"/>
    <property type="match status" value="1"/>
</dbReference>
<accession>A0ABT3JLY1</accession>
<dbReference type="SUPFAM" id="SSF46785">
    <property type="entry name" value="Winged helix' DNA-binding domain"/>
    <property type="match status" value="1"/>
</dbReference>
<dbReference type="NCBIfam" id="TIGR00738">
    <property type="entry name" value="rrf2_super"/>
    <property type="match status" value="1"/>
</dbReference>
<evidence type="ECO:0000313" key="1">
    <source>
        <dbReference type="EMBL" id="MCW4451773.1"/>
    </source>
</evidence>
<dbReference type="InterPro" id="IPR030489">
    <property type="entry name" value="TR_Rrf2-type_CS"/>
</dbReference>
<keyword evidence="2" id="KW-1185">Reference proteome</keyword>
<dbReference type="InterPro" id="IPR036390">
    <property type="entry name" value="WH_DNA-bd_sf"/>
</dbReference>
<dbReference type="EMBL" id="JAPCHZ010000002">
    <property type="protein sequence ID" value="MCW4451773.1"/>
    <property type="molecule type" value="Genomic_DNA"/>
</dbReference>
<evidence type="ECO:0000313" key="2">
    <source>
        <dbReference type="Proteomes" id="UP001209107"/>
    </source>
</evidence>
<sequence length="154" mass="17373">MSKFVKDLHSMLSKTCEYALRAMIYIAQQSKDGHMVNIKEISEKINSPELFIAKILQSLSKKGYLQSSKGRYGGFCISDKEAEFSLADIVEAIDGSKMFHGCGLGLEFCSETNPCPIHNQYKEARDKLYSIYGEVTLSSFRNGNEADILQLKRR</sequence>
<dbReference type="PROSITE" id="PS51197">
    <property type="entry name" value="HTH_RRF2_2"/>
    <property type="match status" value="1"/>
</dbReference>
<dbReference type="PANTHER" id="PTHR33221">
    <property type="entry name" value="WINGED HELIX-TURN-HELIX TRANSCRIPTIONAL REGULATOR, RRF2 FAMILY"/>
    <property type="match status" value="1"/>
</dbReference>
<dbReference type="Proteomes" id="UP001209107">
    <property type="component" value="Unassembled WGS sequence"/>
</dbReference>
<gene>
    <name evidence="1" type="ORF">OK344_06080</name>
</gene>